<dbReference type="Pfam" id="PF08241">
    <property type="entry name" value="Methyltransf_11"/>
    <property type="match status" value="1"/>
</dbReference>
<evidence type="ECO:0000259" key="1">
    <source>
        <dbReference type="Pfam" id="PF08241"/>
    </source>
</evidence>
<dbReference type="InterPro" id="IPR013216">
    <property type="entry name" value="Methyltransf_11"/>
</dbReference>
<dbReference type="AlphaFoldDB" id="A0A2J0Q7U6"/>
<organism evidence="2 3">
    <name type="scientific">Candidatus Yanofskybacteria bacterium CG10_big_fil_rev_8_21_14_0_10_36_16</name>
    <dbReference type="NCBI Taxonomy" id="1975096"/>
    <lineage>
        <taxon>Bacteria</taxon>
        <taxon>Candidatus Yanofskyibacteriota</taxon>
    </lineage>
</organism>
<evidence type="ECO:0000313" key="3">
    <source>
        <dbReference type="Proteomes" id="UP000228496"/>
    </source>
</evidence>
<dbReference type="Gene3D" id="3.40.50.150">
    <property type="entry name" value="Vaccinia Virus protein VP39"/>
    <property type="match status" value="2"/>
</dbReference>
<name>A0A2J0Q7U6_9BACT</name>
<reference evidence="2 3" key="1">
    <citation type="submission" date="2017-09" db="EMBL/GenBank/DDBJ databases">
        <title>Depth-based differentiation of microbial function through sediment-hosted aquifers and enrichment of novel symbionts in the deep terrestrial subsurface.</title>
        <authorList>
            <person name="Probst A.J."/>
            <person name="Ladd B."/>
            <person name="Jarett J.K."/>
            <person name="Geller-Mcgrath D.E."/>
            <person name="Sieber C.M."/>
            <person name="Emerson J.B."/>
            <person name="Anantharaman K."/>
            <person name="Thomas B.C."/>
            <person name="Malmstrom R."/>
            <person name="Stieglmeier M."/>
            <person name="Klingl A."/>
            <person name="Woyke T."/>
            <person name="Ryan C.M."/>
            <person name="Banfield J.F."/>
        </authorList>
    </citation>
    <scope>NUCLEOTIDE SEQUENCE [LARGE SCALE GENOMIC DNA]</scope>
    <source>
        <strain evidence="2">CG10_big_fil_rev_8_21_14_0_10_36_16</strain>
    </source>
</reference>
<dbReference type="SUPFAM" id="SSF53335">
    <property type="entry name" value="S-adenosyl-L-methionine-dependent methyltransferases"/>
    <property type="match status" value="2"/>
</dbReference>
<proteinExistence type="predicted"/>
<dbReference type="InterPro" id="IPR029063">
    <property type="entry name" value="SAM-dependent_MTases_sf"/>
</dbReference>
<feature type="domain" description="Methyltransferase type 11" evidence="1">
    <location>
        <begin position="128"/>
        <end position="201"/>
    </location>
</feature>
<comment type="caution">
    <text evidence="2">The sequence shown here is derived from an EMBL/GenBank/DDBJ whole genome shotgun (WGS) entry which is preliminary data.</text>
</comment>
<dbReference type="Pfam" id="PF13489">
    <property type="entry name" value="Methyltransf_23"/>
    <property type="match status" value="1"/>
</dbReference>
<dbReference type="PANTHER" id="PTHR43861:SF6">
    <property type="entry name" value="METHYLTRANSFERASE TYPE 11"/>
    <property type="match status" value="1"/>
</dbReference>
<dbReference type="Proteomes" id="UP000228496">
    <property type="component" value="Unassembled WGS sequence"/>
</dbReference>
<protein>
    <recommendedName>
        <fullName evidence="1">Methyltransferase type 11 domain-containing protein</fullName>
    </recommendedName>
</protein>
<dbReference type="EMBL" id="PCXQ01000004">
    <property type="protein sequence ID" value="PJE51045.1"/>
    <property type="molecule type" value="Genomic_DNA"/>
</dbReference>
<sequence>MKKIFFKLLKFYKKIRAWLVIDLYKTRGKKPWSKGYFEYKWKEIKGNIQNKDLLEKFYKGNLSSGYGLGVDERIVEYPWILANLSEESGKLLDAGSALNFEVLLYHQKLKNKEITITTLAPESNCFWRKGVSYVFGDIRDLPFRDNLFDAITCISTLEHVGMDNSEIYNTGDKYNENSSKDYLKAILELKRVLKPGGQLLITVPFGKYENHGFFQQFNKQMVHRLIEPFNNEGSVSYFKYFENGWQKSEVGKCDNSSYGYIGLHEKLNKIAGASAVACVSIIKNHDIQSNEMNLNKKEDIKNIEYEKDDLGYSEPQKIVVYESTYEMFDENLIKTRVKDYHDLILPLLPKDKSKKIIDLGCGFGLFLDFCRKQGYENYEGVDIVKNFTDYAKNKFGLKNINTGDIIDYLKKASSENYGAITAINVVEHIKKERVPELLNLIFKNLEKGGVFVAEMPNADSIHGIHTLFSDLTHEWAYTKALIIQLLSQAGFSEIRVYPNRVRKSMPIRLLQKILAKILSGDDKLLYSGNIIVKAKK</sequence>
<evidence type="ECO:0000313" key="2">
    <source>
        <dbReference type="EMBL" id="PJE51045.1"/>
    </source>
</evidence>
<accession>A0A2J0Q7U6</accession>
<dbReference type="PANTHER" id="PTHR43861">
    <property type="entry name" value="TRANS-ACONITATE 2-METHYLTRANSFERASE-RELATED"/>
    <property type="match status" value="1"/>
</dbReference>
<gene>
    <name evidence="2" type="ORF">COV29_02105</name>
</gene>
<dbReference type="CDD" id="cd02440">
    <property type="entry name" value="AdoMet_MTases"/>
    <property type="match status" value="2"/>
</dbReference>
<dbReference type="GO" id="GO:0008757">
    <property type="term" value="F:S-adenosylmethionine-dependent methyltransferase activity"/>
    <property type="evidence" value="ECO:0007669"/>
    <property type="project" value="InterPro"/>
</dbReference>